<dbReference type="InterPro" id="IPR001005">
    <property type="entry name" value="SANT/Myb"/>
</dbReference>
<dbReference type="InterPro" id="IPR009057">
    <property type="entry name" value="Homeodomain-like_sf"/>
</dbReference>
<dbReference type="EMBL" id="DS985248">
    <property type="protein sequence ID" value="EDV22701.1"/>
    <property type="molecule type" value="Genomic_DNA"/>
</dbReference>
<dbReference type="Pfam" id="PF00249">
    <property type="entry name" value="Myb_DNA-binding"/>
    <property type="match status" value="1"/>
</dbReference>
<dbReference type="PROSITE" id="PS51294">
    <property type="entry name" value="HTH_MYB"/>
    <property type="match status" value="1"/>
</dbReference>
<sequence length="57" mass="6859">KKRMKRPWSQKEEDNLSEGVQLYGVGNWAMILSEFNFVARTNVDLKDKWRNMNKKKD</sequence>
<keyword evidence="5" id="KW-1185">Reference proteome</keyword>
<evidence type="ECO:0000259" key="2">
    <source>
        <dbReference type="PROSITE" id="PS50090"/>
    </source>
</evidence>
<feature type="non-terminal residue" evidence="4">
    <location>
        <position position="1"/>
    </location>
</feature>
<dbReference type="KEGG" id="tad:TRIADDRAFT_28428"/>
<dbReference type="CDD" id="cd11660">
    <property type="entry name" value="SANT_TRF"/>
    <property type="match status" value="1"/>
</dbReference>
<dbReference type="OrthoDB" id="608866at2759"/>
<dbReference type="InterPro" id="IPR052450">
    <property type="entry name" value="TRBD-Containing_Protein"/>
</dbReference>
<dbReference type="eggNOG" id="ENOG502RYK3">
    <property type="taxonomic scope" value="Eukaryota"/>
</dbReference>
<evidence type="ECO:0000313" key="5">
    <source>
        <dbReference type="Proteomes" id="UP000009022"/>
    </source>
</evidence>
<dbReference type="PROSITE" id="PS50090">
    <property type="entry name" value="MYB_LIKE"/>
    <property type="match status" value="1"/>
</dbReference>
<dbReference type="PANTHER" id="PTHR46734:SF1">
    <property type="entry name" value="TELOMERIC REPEAT-BINDING FACTOR 1"/>
    <property type="match status" value="1"/>
</dbReference>
<dbReference type="RefSeq" id="XP_002114567.1">
    <property type="nucleotide sequence ID" value="XM_002114531.1"/>
</dbReference>
<evidence type="ECO:0000259" key="3">
    <source>
        <dbReference type="PROSITE" id="PS51294"/>
    </source>
</evidence>
<evidence type="ECO:0000256" key="1">
    <source>
        <dbReference type="ARBA" id="ARBA00023242"/>
    </source>
</evidence>
<dbReference type="Proteomes" id="UP000009022">
    <property type="component" value="Unassembled WGS sequence"/>
</dbReference>
<dbReference type="SMART" id="SM00717">
    <property type="entry name" value="SANT"/>
    <property type="match status" value="1"/>
</dbReference>
<name>B3S2Y4_TRIAD</name>
<dbReference type="SUPFAM" id="SSF46689">
    <property type="entry name" value="Homeodomain-like"/>
    <property type="match status" value="1"/>
</dbReference>
<dbReference type="Gene3D" id="1.10.10.60">
    <property type="entry name" value="Homeodomain-like"/>
    <property type="match status" value="1"/>
</dbReference>
<proteinExistence type="predicted"/>
<keyword evidence="1" id="KW-0539">Nucleus</keyword>
<dbReference type="CTD" id="6755780"/>
<dbReference type="PANTHER" id="PTHR46734">
    <property type="entry name" value="TELOMERIC REPEAT-BINDING FACTOR 1 TERF1"/>
    <property type="match status" value="1"/>
</dbReference>
<evidence type="ECO:0000313" key="4">
    <source>
        <dbReference type="EMBL" id="EDV22701.1"/>
    </source>
</evidence>
<dbReference type="OMA" id="WAMILSE"/>
<dbReference type="InterPro" id="IPR017930">
    <property type="entry name" value="Myb_dom"/>
</dbReference>
<gene>
    <name evidence="4" type="ORF">TRIADDRAFT_28428</name>
</gene>
<feature type="domain" description="Myb-like" evidence="2">
    <location>
        <begin position="1"/>
        <end position="53"/>
    </location>
</feature>
<dbReference type="AlphaFoldDB" id="B3S2Y4"/>
<reference evidence="4 5" key="1">
    <citation type="journal article" date="2008" name="Nature">
        <title>The Trichoplax genome and the nature of placozoans.</title>
        <authorList>
            <person name="Srivastava M."/>
            <person name="Begovic E."/>
            <person name="Chapman J."/>
            <person name="Putnam N.H."/>
            <person name="Hellsten U."/>
            <person name="Kawashima T."/>
            <person name="Kuo A."/>
            <person name="Mitros T."/>
            <person name="Salamov A."/>
            <person name="Carpenter M.L."/>
            <person name="Signorovitch A.Y."/>
            <person name="Moreno M.A."/>
            <person name="Kamm K."/>
            <person name="Grimwood J."/>
            <person name="Schmutz J."/>
            <person name="Shapiro H."/>
            <person name="Grigoriev I.V."/>
            <person name="Buss L.W."/>
            <person name="Schierwater B."/>
            <person name="Dellaporta S.L."/>
            <person name="Rokhsar D.S."/>
        </authorList>
    </citation>
    <scope>NUCLEOTIDE SEQUENCE [LARGE SCALE GENOMIC DNA]</scope>
    <source>
        <strain evidence="4 5">Grell-BS-1999</strain>
    </source>
</reference>
<dbReference type="InParanoid" id="B3S2Y4"/>
<dbReference type="GeneID" id="6755780"/>
<dbReference type="HOGENOM" id="CLU_201538_0_0_1"/>
<organism evidence="4 5">
    <name type="scientific">Trichoplax adhaerens</name>
    <name type="common">Trichoplax reptans</name>
    <dbReference type="NCBI Taxonomy" id="10228"/>
    <lineage>
        <taxon>Eukaryota</taxon>
        <taxon>Metazoa</taxon>
        <taxon>Placozoa</taxon>
        <taxon>Uniplacotomia</taxon>
        <taxon>Trichoplacea</taxon>
        <taxon>Trichoplacidae</taxon>
        <taxon>Trichoplax</taxon>
    </lineage>
</organism>
<protein>
    <submittedName>
        <fullName evidence="4">Uncharacterized protein</fullName>
    </submittedName>
</protein>
<feature type="domain" description="HTH myb-type" evidence="3">
    <location>
        <begin position="1"/>
        <end position="57"/>
    </location>
</feature>
<accession>B3S2Y4</accession>